<dbReference type="PANTHER" id="PTHR11692:SF0">
    <property type="entry name" value="BIFUNCTIONAL PURINE BIOSYNTHESIS PROTEIN ATIC"/>
    <property type="match status" value="1"/>
</dbReference>
<dbReference type="InterPro" id="IPR024051">
    <property type="entry name" value="AICAR_Tfase_dup_dom_sf"/>
</dbReference>
<dbReference type="SMART" id="SM00798">
    <property type="entry name" value="AICARFT_IMPCHas"/>
    <property type="match status" value="1"/>
</dbReference>
<proteinExistence type="predicted"/>
<name>T1CB31_9ZZZZ</name>
<comment type="caution">
    <text evidence="1">The sequence shown here is derived from an EMBL/GenBank/DDBJ whole genome shotgun (WGS) entry which is preliminary data.</text>
</comment>
<dbReference type="GO" id="GO:0004643">
    <property type="term" value="F:phosphoribosylaminoimidazolecarboxamide formyltransferase activity"/>
    <property type="evidence" value="ECO:0007669"/>
    <property type="project" value="InterPro"/>
</dbReference>
<dbReference type="Pfam" id="PF01808">
    <property type="entry name" value="AICARFT_IMPCHas"/>
    <property type="match status" value="1"/>
</dbReference>
<accession>T1CB31</accession>
<organism evidence="1">
    <name type="scientific">mine drainage metagenome</name>
    <dbReference type="NCBI Taxonomy" id="410659"/>
    <lineage>
        <taxon>unclassified sequences</taxon>
        <taxon>metagenomes</taxon>
        <taxon>ecological metagenomes</taxon>
    </lineage>
</organism>
<dbReference type="Gene3D" id="3.40.140.20">
    <property type="match status" value="1"/>
</dbReference>
<dbReference type="GO" id="GO:0005829">
    <property type="term" value="C:cytosol"/>
    <property type="evidence" value="ECO:0007669"/>
    <property type="project" value="TreeGrafter"/>
</dbReference>
<reference evidence="1" key="2">
    <citation type="journal article" date="2014" name="ISME J.">
        <title>Microbial stratification in low pH oxic and suboxic macroscopic growths along an acid mine drainage.</title>
        <authorList>
            <person name="Mendez-Garcia C."/>
            <person name="Mesa V."/>
            <person name="Sprenger R.R."/>
            <person name="Richter M."/>
            <person name="Diez M.S."/>
            <person name="Solano J."/>
            <person name="Bargiela R."/>
            <person name="Golyshina O.V."/>
            <person name="Manteca A."/>
            <person name="Ramos J.L."/>
            <person name="Gallego J.R."/>
            <person name="Llorente I."/>
            <person name="Martins Dos Santos V.A."/>
            <person name="Jensen O.N."/>
            <person name="Pelaez A.I."/>
            <person name="Sanchez J."/>
            <person name="Ferrer M."/>
        </authorList>
    </citation>
    <scope>NUCLEOTIDE SEQUENCE</scope>
</reference>
<evidence type="ECO:0000313" key="1">
    <source>
        <dbReference type="EMBL" id="EQD78493.1"/>
    </source>
</evidence>
<reference evidence="1" key="1">
    <citation type="submission" date="2013-08" db="EMBL/GenBank/DDBJ databases">
        <authorList>
            <person name="Mendez C."/>
            <person name="Richter M."/>
            <person name="Ferrer M."/>
            <person name="Sanchez J."/>
        </authorList>
    </citation>
    <scope>NUCLEOTIDE SEQUENCE</scope>
</reference>
<dbReference type="SUPFAM" id="SSF53927">
    <property type="entry name" value="Cytidine deaminase-like"/>
    <property type="match status" value="1"/>
</dbReference>
<dbReference type="EMBL" id="AUZX01001663">
    <property type="protein sequence ID" value="EQD78493.1"/>
    <property type="molecule type" value="Genomic_DNA"/>
</dbReference>
<dbReference type="PANTHER" id="PTHR11692">
    <property type="entry name" value="BIFUNCTIONAL PURINE BIOSYNTHESIS PROTEIN PURH"/>
    <property type="match status" value="1"/>
</dbReference>
<gene>
    <name evidence="1" type="ORF">B1A_02229</name>
</gene>
<dbReference type="GO" id="GO:0003937">
    <property type="term" value="F:IMP cyclohydrolase activity"/>
    <property type="evidence" value="ECO:0007669"/>
    <property type="project" value="InterPro"/>
</dbReference>
<sequence>MSYNNYLDASSALETCDEFEEPTAVVVKHNTPCGVASNDKPWIALQKAIASDRESAYGSVVCINREFDLECASSIGDLFVEVLMAPSYSPEALDKISKKKNLRIITYEKGQ</sequence>
<protein>
    <submittedName>
        <fullName evidence="1">Bifunctional phosphoribosylaminoimidazolecarboxamide formyltransferase/IMP cyclohydrolase</fullName>
    </submittedName>
</protein>
<feature type="non-terminal residue" evidence="1">
    <location>
        <position position="111"/>
    </location>
</feature>
<keyword evidence="1" id="KW-0808">Transferase</keyword>
<dbReference type="InterPro" id="IPR002695">
    <property type="entry name" value="PurH-like"/>
</dbReference>
<keyword evidence="1" id="KW-0378">Hydrolase</keyword>
<dbReference type="AlphaFoldDB" id="T1CB31"/>
<dbReference type="GO" id="GO:0006189">
    <property type="term" value="P:'de novo' IMP biosynthetic process"/>
    <property type="evidence" value="ECO:0007669"/>
    <property type="project" value="TreeGrafter"/>
</dbReference>
<dbReference type="InterPro" id="IPR016193">
    <property type="entry name" value="Cytidine_deaminase-like"/>
</dbReference>